<dbReference type="Proteomes" id="UP000306196">
    <property type="component" value="Unassembled WGS sequence"/>
</dbReference>
<protein>
    <submittedName>
        <fullName evidence="1">YlbF family regulator</fullName>
    </submittedName>
</protein>
<dbReference type="EMBL" id="VAUV01000019">
    <property type="protein sequence ID" value="TLD68792.1"/>
    <property type="molecule type" value="Genomic_DNA"/>
</dbReference>
<name>A0A5R8K8Y5_9BACT</name>
<proteinExistence type="predicted"/>
<keyword evidence="2" id="KW-1185">Reference proteome</keyword>
<evidence type="ECO:0000313" key="1">
    <source>
        <dbReference type="EMBL" id="TLD68792.1"/>
    </source>
</evidence>
<sequence length="142" mass="15051">MTATETPTIDSKIQDLCQAIVTDTAVQHARDQAEAFLADEASVSLYREVMNTGNRLDRRHRAGEEISDEEVAAYEELQAKSDANEGIRAFNNAQQVLQEVANKVNAYVMKTLEKGRVPAPEEIAAASSGGCCGGSGGGGCGC</sequence>
<dbReference type="RefSeq" id="WP_138088253.1">
    <property type="nucleotide sequence ID" value="NZ_VAUV01000019.1"/>
</dbReference>
<dbReference type="AlphaFoldDB" id="A0A5R8K8Y5"/>
<evidence type="ECO:0000313" key="2">
    <source>
        <dbReference type="Proteomes" id="UP000306196"/>
    </source>
</evidence>
<comment type="caution">
    <text evidence="1">The sequence shown here is derived from an EMBL/GenBank/DDBJ whole genome shotgun (WGS) entry which is preliminary data.</text>
</comment>
<accession>A0A5R8K8Y5</accession>
<dbReference type="Pfam" id="PF06133">
    <property type="entry name" value="Com_YlbF"/>
    <property type="match status" value="1"/>
</dbReference>
<dbReference type="Gene3D" id="1.20.1500.10">
    <property type="entry name" value="YheA/YmcA-like"/>
    <property type="match status" value="1"/>
</dbReference>
<dbReference type="SUPFAM" id="SSF158622">
    <property type="entry name" value="YheA/YmcA-like"/>
    <property type="match status" value="1"/>
</dbReference>
<gene>
    <name evidence="1" type="ORF">FEM03_20890</name>
</gene>
<dbReference type="OrthoDB" id="194891at2"/>
<dbReference type="InterPro" id="IPR023378">
    <property type="entry name" value="YheA/YmcA-like_dom_sf"/>
</dbReference>
<organism evidence="1 2">
    <name type="scientific">Phragmitibacter flavus</name>
    <dbReference type="NCBI Taxonomy" id="2576071"/>
    <lineage>
        <taxon>Bacteria</taxon>
        <taxon>Pseudomonadati</taxon>
        <taxon>Verrucomicrobiota</taxon>
        <taxon>Verrucomicrobiia</taxon>
        <taxon>Verrucomicrobiales</taxon>
        <taxon>Verrucomicrobiaceae</taxon>
        <taxon>Phragmitibacter</taxon>
    </lineage>
</organism>
<reference evidence="1 2" key="1">
    <citation type="submission" date="2019-05" db="EMBL/GenBank/DDBJ databases">
        <title>Verrucobacter flavum gen. nov., sp. nov. a new member of the family Verrucomicrobiaceae.</title>
        <authorList>
            <person name="Szuroczki S."/>
            <person name="Abbaszade G."/>
            <person name="Szabo A."/>
            <person name="Felfoldi T."/>
            <person name="Schumann P."/>
            <person name="Boka K."/>
            <person name="Keki Z."/>
            <person name="Toumi M."/>
            <person name="Toth E."/>
        </authorList>
    </citation>
    <scope>NUCLEOTIDE SEQUENCE [LARGE SCALE GENOMIC DNA]</scope>
    <source>
        <strain evidence="1 2">MG-N-17</strain>
    </source>
</reference>
<dbReference type="InterPro" id="IPR010368">
    <property type="entry name" value="Com_YlbF"/>
</dbReference>